<dbReference type="Pfam" id="PF00271">
    <property type="entry name" value="Helicase_C"/>
    <property type="match status" value="1"/>
</dbReference>
<dbReference type="GO" id="GO:0005829">
    <property type="term" value="C:cytosol"/>
    <property type="evidence" value="ECO:0007669"/>
    <property type="project" value="TreeGrafter"/>
</dbReference>
<dbReference type="InterPro" id="IPR014001">
    <property type="entry name" value="Helicase_ATP-bd"/>
</dbReference>
<evidence type="ECO:0000256" key="4">
    <source>
        <dbReference type="ARBA" id="ARBA00022840"/>
    </source>
</evidence>
<keyword evidence="2" id="KW-0378">Hydrolase</keyword>
<keyword evidence="1" id="KW-0547">Nucleotide-binding</keyword>
<dbReference type="AlphaFoldDB" id="A0A1F8BMW0"/>
<accession>A0A1F8BMW0</accession>
<protein>
    <recommendedName>
        <fullName evidence="10">RNA helicase</fullName>
    </recommendedName>
</protein>
<comment type="caution">
    <text evidence="8">The sequence shown here is derived from an EMBL/GenBank/DDBJ whole genome shotgun (WGS) entry which is preliminary data.</text>
</comment>
<dbReference type="InterPro" id="IPR027417">
    <property type="entry name" value="P-loop_NTPase"/>
</dbReference>
<dbReference type="PANTHER" id="PTHR47959:SF13">
    <property type="entry name" value="ATP-DEPENDENT RNA HELICASE RHLE"/>
    <property type="match status" value="1"/>
</dbReference>
<dbReference type="SUPFAM" id="SSF52540">
    <property type="entry name" value="P-loop containing nucleoside triphosphate hydrolases"/>
    <property type="match status" value="2"/>
</dbReference>
<dbReference type="Proteomes" id="UP000176725">
    <property type="component" value="Unassembled WGS sequence"/>
</dbReference>
<dbReference type="CDD" id="cd00268">
    <property type="entry name" value="DEADc"/>
    <property type="match status" value="1"/>
</dbReference>
<dbReference type="InterPro" id="IPR044742">
    <property type="entry name" value="DEAD/DEAH_RhlB"/>
</dbReference>
<dbReference type="InterPro" id="IPR011545">
    <property type="entry name" value="DEAD/DEAH_box_helicase_dom"/>
</dbReference>
<keyword evidence="3" id="KW-0347">Helicase</keyword>
<dbReference type="GO" id="GO:0003676">
    <property type="term" value="F:nucleic acid binding"/>
    <property type="evidence" value="ECO:0007669"/>
    <property type="project" value="InterPro"/>
</dbReference>
<gene>
    <name evidence="8" type="ORF">A2893_01720</name>
</gene>
<dbReference type="PROSITE" id="PS51194">
    <property type="entry name" value="HELICASE_CTER"/>
    <property type="match status" value="1"/>
</dbReference>
<keyword evidence="4" id="KW-0067">ATP-binding</keyword>
<dbReference type="InterPro" id="IPR001650">
    <property type="entry name" value="Helicase_C-like"/>
</dbReference>
<evidence type="ECO:0008006" key="10">
    <source>
        <dbReference type="Google" id="ProtNLM"/>
    </source>
</evidence>
<dbReference type="STRING" id="1802521.A2893_01720"/>
<proteinExistence type="inferred from homology"/>
<evidence type="ECO:0000259" key="7">
    <source>
        <dbReference type="PROSITE" id="PS51194"/>
    </source>
</evidence>
<dbReference type="CDD" id="cd18787">
    <property type="entry name" value="SF2_C_DEAD"/>
    <property type="match status" value="1"/>
</dbReference>
<feature type="domain" description="Helicase C-terminal" evidence="7">
    <location>
        <begin position="282"/>
        <end position="396"/>
    </location>
</feature>
<evidence type="ECO:0000256" key="3">
    <source>
        <dbReference type="ARBA" id="ARBA00022806"/>
    </source>
</evidence>
<dbReference type="EMBL" id="MGHH01000004">
    <property type="protein sequence ID" value="OGM65414.1"/>
    <property type="molecule type" value="Genomic_DNA"/>
</dbReference>
<evidence type="ECO:0000256" key="1">
    <source>
        <dbReference type="ARBA" id="ARBA00022741"/>
    </source>
</evidence>
<dbReference type="Pfam" id="PF00270">
    <property type="entry name" value="DEAD"/>
    <property type="match status" value="1"/>
</dbReference>
<dbReference type="PANTHER" id="PTHR47959">
    <property type="entry name" value="ATP-DEPENDENT RNA HELICASE RHLE-RELATED"/>
    <property type="match status" value="1"/>
</dbReference>
<comment type="similarity">
    <text evidence="5">Belongs to the DEAD box helicase family.</text>
</comment>
<evidence type="ECO:0000256" key="2">
    <source>
        <dbReference type="ARBA" id="ARBA00022801"/>
    </source>
</evidence>
<dbReference type="GO" id="GO:0003724">
    <property type="term" value="F:RNA helicase activity"/>
    <property type="evidence" value="ECO:0007669"/>
    <property type="project" value="TreeGrafter"/>
</dbReference>
<dbReference type="SMART" id="SM00490">
    <property type="entry name" value="HELICc"/>
    <property type="match status" value="1"/>
</dbReference>
<reference evidence="8 9" key="1">
    <citation type="journal article" date="2016" name="Nat. Commun.">
        <title>Thousands of microbial genomes shed light on interconnected biogeochemical processes in an aquifer system.</title>
        <authorList>
            <person name="Anantharaman K."/>
            <person name="Brown C.T."/>
            <person name="Hug L.A."/>
            <person name="Sharon I."/>
            <person name="Castelle C.J."/>
            <person name="Probst A.J."/>
            <person name="Thomas B.C."/>
            <person name="Singh A."/>
            <person name="Wilkins M.J."/>
            <person name="Karaoz U."/>
            <person name="Brodie E.L."/>
            <person name="Williams K.H."/>
            <person name="Hubbard S.S."/>
            <person name="Banfield J.F."/>
        </authorList>
    </citation>
    <scope>NUCLEOTIDE SEQUENCE [LARGE SCALE GENOMIC DNA]</scope>
</reference>
<evidence type="ECO:0000313" key="8">
    <source>
        <dbReference type="EMBL" id="OGM65414.1"/>
    </source>
</evidence>
<feature type="domain" description="Helicase ATP-binding" evidence="6">
    <location>
        <begin position="87"/>
        <end position="256"/>
    </location>
</feature>
<dbReference type="InterPro" id="IPR050079">
    <property type="entry name" value="DEAD_box_RNA_helicase"/>
</dbReference>
<dbReference type="SMART" id="SM00487">
    <property type="entry name" value="DEXDc"/>
    <property type="match status" value="1"/>
</dbReference>
<organism evidence="8 9">
    <name type="scientific">Candidatus Woesebacteria bacterium RIFCSPLOWO2_01_FULL_39_25</name>
    <dbReference type="NCBI Taxonomy" id="1802521"/>
    <lineage>
        <taxon>Bacteria</taxon>
        <taxon>Candidatus Woeseibacteriota</taxon>
    </lineage>
</organism>
<evidence type="ECO:0000313" key="9">
    <source>
        <dbReference type="Proteomes" id="UP000176725"/>
    </source>
</evidence>
<name>A0A1F8BMW0_9BACT</name>
<dbReference type="GO" id="GO:0005524">
    <property type="term" value="F:ATP binding"/>
    <property type="evidence" value="ECO:0007669"/>
    <property type="project" value="UniProtKB-KW"/>
</dbReference>
<sequence>MFRHNNRRLFNRRGGSFGKYGNGHYARAGRNTPSYNPAMFINNASDKPLEEFTPTHSFSDFQIHSILKQNIVFKRYKVLTPIQDVAILPILEGKDVCGIANTGTGKTAAFLIPLIDKVLKNDREKVLVITPTRELAIQVEQELRELARGTRIESVICIGGVGIGGQIQRLRRKPNFVVGTPGRLKDLENRRNLDFNSFRSIVLDEVDRMLDMGFIVDVSYIVSKLSRERHSLFFSATLPEKVQRIMRDFSRNPLVISLKSQPTPGNVNQDIVKLNGRQKIDVLDELLTNREFEKVLVFGRTKRGIDRVASDLIKRRVTVATIHGNKSQGQRQKALEMFKNSKVQVLLATDIASRGLDIKDVTHVINYDLPETYEDYIHRIGRTGRANKKGSALTFV</sequence>
<dbReference type="Gene3D" id="3.40.50.300">
    <property type="entry name" value="P-loop containing nucleotide triphosphate hydrolases"/>
    <property type="match status" value="2"/>
</dbReference>
<dbReference type="GO" id="GO:0016787">
    <property type="term" value="F:hydrolase activity"/>
    <property type="evidence" value="ECO:0007669"/>
    <property type="project" value="UniProtKB-KW"/>
</dbReference>
<evidence type="ECO:0000256" key="5">
    <source>
        <dbReference type="ARBA" id="ARBA00038437"/>
    </source>
</evidence>
<evidence type="ECO:0000259" key="6">
    <source>
        <dbReference type="PROSITE" id="PS51192"/>
    </source>
</evidence>
<dbReference type="PROSITE" id="PS51192">
    <property type="entry name" value="HELICASE_ATP_BIND_1"/>
    <property type="match status" value="1"/>
</dbReference>